<evidence type="ECO:0000256" key="4">
    <source>
        <dbReference type="PROSITE-ProRule" id="PRU00335"/>
    </source>
</evidence>
<evidence type="ECO:0000256" key="3">
    <source>
        <dbReference type="ARBA" id="ARBA00023163"/>
    </source>
</evidence>
<dbReference type="InterPro" id="IPR023772">
    <property type="entry name" value="DNA-bd_HTH_TetR-type_CS"/>
</dbReference>
<protein>
    <submittedName>
        <fullName evidence="6">Transcriptional regulator, TetR family</fullName>
    </submittedName>
</protein>
<accession>A7HQD8</accession>
<dbReference type="HOGENOM" id="CLU_069356_46_0_5"/>
<dbReference type="PRINTS" id="PR00455">
    <property type="entry name" value="HTHTETR"/>
</dbReference>
<feature type="domain" description="HTH tetR-type" evidence="5">
    <location>
        <begin position="16"/>
        <end position="76"/>
    </location>
</feature>
<keyword evidence="2 4" id="KW-0238">DNA-binding</keyword>
<dbReference type="STRING" id="402881.Plav_0498"/>
<dbReference type="InterPro" id="IPR001647">
    <property type="entry name" value="HTH_TetR"/>
</dbReference>
<dbReference type="eggNOG" id="COG1309">
    <property type="taxonomic scope" value="Bacteria"/>
</dbReference>
<dbReference type="Gene3D" id="1.10.357.10">
    <property type="entry name" value="Tetracycline Repressor, domain 2"/>
    <property type="match status" value="1"/>
</dbReference>
<feature type="DNA-binding region" description="H-T-H motif" evidence="4">
    <location>
        <begin position="39"/>
        <end position="58"/>
    </location>
</feature>
<evidence type="ECO:0000313" key="7">
    <source>
        <dbReference type="Proteomes" id="UP000006377"/>
    </source>
</evidence>
<reference evidence="6 7" key="1">
    <citation type="journal article" date="2011" name="Stand. Genomic Sci.">
        <title>Complete genome sequence of Parvibaculum lavamentivorans type strain (DS-1(T)).</title>
        <authorList>
            <person name="Schleheck D."/>
            <person name="Weiss M."/>
            <person name="Pitluck S."/>
            <person name="Bruce D."/>
            <person name="Land M.L."/>
            <person name="Han S."/>
            <person name="Saunders E."/>
            <person name="Tapia R."/>
            <person name="Detter C."/>
            <person name="Brettin T."/>
            <person name="Han J."/>
            <person name="Woyke T."/>
            <person name="Goodwin L."/>
            <person name="Pennacchio L."/>
            <person name="Nolan M."/>
            <person name="Cook A.M."/>
            <person name="Kjelleberg S."/>
            <person name="Thomas T."/>
        </authorList>
    </citation>
    <scope>NUCLEOTIDE SEQUENCE [LARGE SCALE GENOMIC DNA]</scope>
    <source>
        <strain evidence="7">DS-1 / DSM 13023 / NCIMB 13966</strain>
    </source>
</reference>
<dbReference type="InterPro" id="IPR009057">
    <property type="entry name" value="Homeodomain-like_sf"/>
</dbReference>
<dbReference type="SUPFAM" id="SSF46689">
    <property type="entry name" value="Homeodomain-like"/>
    <property type="match status" value="1"/>
</dbReference>
<dbReference type="AlphaFoldDB" id="A7HQD8"/>
<evidence type="ECO:0000259" key="5">
    <source>
        <dbReference type="PROSITE" id="PS50977"/>
    </source>
</evidence>
<dbReference type="Proteomes" id="UP000006377">
    <property type="component" value="Chromosome"/>
</dbReference>
<keyword evidence="1" id="KW-0805">Transcription regulation</keyword>
<keyword evidence="3" id="KW-0804">Transcription</keyword>
<proteinExistence type="predicted"/>
<gene>
    <name evidence="6" type="ordered locus">Plav_0498</name>
</gene>
<dbReference type="PROSITE" id="PS50977">
    <property type="entry name" value="HTH_TETR_2"/>
    <property type="match status" value="1"/>
</dbReference>
<sequence>MSDFAPKKWPKQARSHVSFNAIVDAAARLLRENGYEALTTNRIAEQAGVGIATLYEFFPNKEAIVAELTRRLMAKVEAEMEEAFAKAMGLDPWPGVTLMTMRAVGALVEERDVLRVLLRQVPFVPQLPAIVETRAALGALSQRVRIQAAGALDLPMPEEDAWLISEMLYNAILEVAFLDVSERKRAELTKELARLTYRMAVGRDPEAV</sequence>
<evidence type="ECO:0000313" key="6">
    <source>
        <dbReference type="EMBL" id="ABS62121.1"/>
    </source>
</evidence>
<dbReference type="Pfam" id="PF00440">
    <property type="entry name" value="TetR_N"/>
    <property type="match status" value="1"/>
</dbReference>
<dbReference type="PANTHER" id="PTHR30055:SF234">
    <property type="entry name" value="HTH-TYPE TRANSCRIPTIONAL REGULATOR BETI"/>
    <property type="match status" value="1"/>
</dbReference>
<dbReference type="EMBL" id="CP000774">
    <property type="protein sequence ID" value="ABS62121.1"/>
    <property type="molecule type" value="Genomic_DNA"/>
</dbReference>
<dbReference type="InterPro" id="IPR050109">
    <property type="entry name" value="HTH-type_TetR-like_transc_reg"/>
</dbReference>
<organism evidence="6 7">
    <name type="scientific">Parvibaculum lavamentivorans (strain DS-1 / DSM 13023 / NCIMB 13966)</name>
    <dbReference type="NCBI Taxonomy" id="402881"/>
    <lineage>
        <taxon>Bacteria</taxon>
        <taxon>Pseudomonadati</taxon>
        <taxon>Pseudomonadota</taxon>
        <taxon>Alphaproteobacteria</taxon>
        <taxon>Hyphomicrobiales</taxon>
        <taxon>Parvibaculaceae</taxon>
        <taxon>Parvibaculum</taxon>
    </lineage>
</organism>
<dbReference type="GO" id="GO:0000976">
    <property type="term" value="F:transcription cis-regulatory region binding"/>
    <property type="evidence" value="ECO:0007669"/>
    <property type="project" value="TreeGrafter"/>
</dbReference>
<dbReference type="PROSITE" id="PS01081">
    <property type="entry name" value="HTH_TETR_1"/>
    <property type="match status" value="1"/>
</dbReference>
<dbReference type="GO" id="GO:0003700">
    <property type="term" value="F:DNA-binding transcription factor activity"/>
    <property type="evidence" value="ECO:0007669"/>
    <property type="project" value="TreeGrafter"/>
</dbReference>
<evidence type="ECO:0000256" key="2">
    <source>
        <dbReference type="ARBA" id="ARBA00023125"/>
    </source>
</evidence>
<name>A7HQD8_PARL1</name>
<dbReference type="KEGG" id="pla:Plav_0498"/>
<keyword evidence="7" id="KW-1185">Reference proteome</keyword>
<evidence type="ECO:0000256" key="1">
    <source>
        <dbReference type="ARBA" id="ARBA00023015"/>
    </source>
</evidence>
<dbReference type="PANTHER" id="PTHR30055">
    <property type="entry name" value="HTH-TYPE TRANSCRIPTIONAL REGULATOR RUTR"/>
    <property type="match status" value="1"/>
</dbReference>